<keyword evidence="1" id="KW-1133">Transmembrane helix</keyword>
<feature type="transmembrane region" description="Helical" evidence="1">
    <location>
        <begin position="78"/>
        <end position="103"/>
    </location>
</feature>
<accession>A0A498P490</accession>
<dbReference type="EMBL" id="QBIY01012844">
    <property type="protein sequence ID" value="RXN15543.1"/>
    <property type="molecule type" value="Genomic_DNA"/>
</dbReference>
<evidence type="ECO:0000313" key="5">
    <source>
        <dbReference type="EMBL" id="RXN38736.1"/>
    </source>
</evidence>
<feature type="signal peptide" evidence="2">
    <location>
        <begin position="1"/>
        <end position="22"/>
    </location>
</feature>
<protein>
    <submittedName>
        <fullName evidence="5">Shisa-5-like protein</fullName>
    </submittedName>
</protein>
<feature type="chain" id="PRO_5036117686" evidence="2">
    <location>
        <begin position="23"/>
        <end position="151"/>
    </location>
</feature>
<keyword evidence="1" id="KW-0812">Transmembrane</keyword>
<dbReference type="STRING" id="84645.A0A498P490"/>
<dbReference type="EMBL" id="QBIY01004542">
    <property type="protein sequence ID" value="RXN38736.1"/>
    <property type="molecule type" value="Genomic_DNA"/>
</dbReference>
<evidence type="ECO:0000256" key="1">
    <source>
        <dbReference type="SAM" id="Phobius"/>
    </source>
</evidence>
<gene>
    <name evidence="5" type="ORF">ROHU_000847</name>
    <name evidence="4" type="ORF">ROHU_008729</name>
</gene>
<proteinExistence type="predicted"/>
<comment type="caution">
    <text evidence="5">The sequence shown here is derived from an EMBL/GenBank/DDBJ whole genome shotgun (WGS) entry which is preliminary data.</text>
</comment>
<reference evidence="5 6" key="1">
    <citation type="submission" date="2018-03" db="EMBL/GenBank/DDBJ databases">
        <title>Draft genome sequence of Rohu Carp (Labeo rohita).</title>
        <authorList>
            <person name="Das P."/>
            <person name="Kushwaha B."/>
            <person name="Joshi C.G."/>
            <person name="Kumar D."/>
            <person name="Nagpure N.S."/>
            <person name="Sahoo L."/>
            <person name="Das S.P."/>
            <person name="Bit A."/>
            <person name="Patnaik S."/>
            <person name="Meher P.K."/>
            <person name="Jayasankar P."/>
            <person name="Koringa P.G."/>
            <person name="Patel N.V."/>
            <person name="Hinsu A.T."/>
            <person name="Kumar R."/>
            <person name="Pandey M."/>
            <person name="Agarwal S."/>
            <person name="Srivastava S."/>
            <person name="Singh M."/>
            <person name="Iquebal M.A."/>
            <person name="Jaiswal S."/>
            <person name="Angadi U.B."/>
            <person name="Kumar N."/>
            <person name="Raza M."/>
            <person name="Shah T.M."/>
            <person name="Rai A."/>
            <person name="Jena J.K."/>
        </authorList>
    </citation>
    <scope>NUCLEOTIDE SEQUENCE [LARGE SCALE GENOMIC DNA]</scope>
    <source>
        <strain evidence="5">DASCIFA01</strain>
        <tissue evidence="5">Testis</tissue>
    </source>
</reference>
<evidence type="ECO:0000313" key="6">
    <source>
        <dbReference type="Proteomes" id="UP000290572"/>
    </source>
</evidence>
<evidence type="ECO:0000313" key="4">
    <source>
        <dbReference type="EMBL" id="RXN15543.1"/>
    </source>
</evidence>
<sequence>MASTLAVLLLLCACLFTAPVGGYDCLGYFDRNGDYTPPKNCGWLEHCCGTCSNRYCCSNMFDWLSPYEQNFCSFHKGAAIGMGVMGFVIFVTVIIVIIVCCFWPRCYFYKKFRQHGCKVLNSSDTKQKLFSDVFEEDEHDTASNDGEPTQT</sequence>
<dbReference type="Pfam" id="PF13908">
    <property type="entry name" value="Shisa_N"/>
    <property type="match status" value="1"/>
</dbReference>
<keyword evidence="1" id="KW-0472">Membrane</keyword>
<keyword evidence="2" id="KW-0732">Signal</keyword>
<organism evidence="5 6">
    <name type="scientific">Labeo rohita</name>
    <name type="common">Indian major carp</name>
    <name type="synonym">Cyprinus rohita</name>
    <dbReference type="NCBI Taxonomy" id="84645"/>
    <lineage>
        <taxon>Eukaryota</taxon>
        <taxon>Metazoa</taxon>
        <taxon>Chordata</taxon>
        <taxon>Craniata</taxon>
        <taxon>Vertebrata</taxon>
        <taxon>Euteleostomi</taxon>
        <taxon>Actinopterygii</taxon>
        <taxon>Neopterygii</taxon>
        <taxon>Teleostei</taxon>
        <taxon>Ostariophysi</taxon>
        <taxon>Cypriniformes</taxon>
        <taxon>Cyprinidae</taxon>
        <taxon>Labeoninae</taxon>
        <taxon>Labeonini</taxon>
        <taxon>Labeo</taxon>
    </lineage>
</organism>
<dbReference type="InterPro" id="IPR053891">
    <property type="entry name" value="Shisa_N"/>
</dbReference>
<evidence type="ECO:0000259" key="3">
    <source>
        <dbReference type="Pfam" id="PF13908"/>
    </source>
</evidence>
<dbReference type="AlphaFoldDB" id="A0A498P490"/>
<name>A0A498P490_LABRO</name>
<keyword evidence="6" id="KW-1185">Reference proteome</keyword>
<feature type="domain" description="Shisa N-terminal" evidence="3">
    <location>
        <begin position="23"/>
        <end position="73"/>
    </location>
</feature>
<dbReference type="Proteomes" id="UP000290572">
    <property type="component" value="Unassembled WGS sequence"/>
</dbReference>
<evidence type="ECO:0000256" key="2">
    <source>
        <dbReference type="SAM" id="SignalP"/>
    </source>
</evidence>